<dbReference type="CDD" id="cd07377">
    <property type="entry name" value="WHTH_GntR"/>
    <property type="match status" value="1"/>
</dbReference>
<evidence type="ECO:0000313" key="6">
    <source>
        <dbReference type="Proteomes" id="UP000199205"/>
    </source>
</evidence>
<evidence type="ECO:0000256" key="1">
    <source>
        <dbReference type="ARBA" id="ARBA00023015"/>
    </source>
</evidence>
<dbReference type="PANTHER" id="PTHR44846">
    <property type="entry name" value="MANNOSYL-D-GLYCERATE TRANSPORT/METABOLISM SYSTEM REPRESSOR MNGR-RELATED"/>
    <property type="match status" value="1"/>
</dbReference>
<feature type="domain" description="HTH gntR-type" evidence="4">
    <location>
        <begin position="25"/>
        <end position="93"/>
    </location>
</feature>
<dbReference type="SUPFAM" id="SSF46785">
    <property type="entry name" value="Winged helix' DNA-binding domain"/>
    <property type="match status" value="1"/>
</dbReference>
<dbReference type="Pfam" id="PF00392">
    <property type="entry name" value="GntR"/>
    <property type="match status" value="1"/>
</dbReference>
<dbReference type="InterPro" id="IPR036388">
    <property type="entry name" value="WH-like_DNA-bd_sf"/>
</dbReference>
<dbReference type="InterPro" id="IPR050679">
    <property type="entry name" value="Bact_HTH_transcr_reg"/>
</dbReference>
<dbReference type="InterPro" id="IPR028978">
    <property type="entry name" value="Chorismate_lyase_/UTRA_dom_sf"/>
</dbReference>
<sequence length="249" mass="27375">MANTCSSSSIGRRIPLTANVRTPPRIGYREISNTVLEHIQNGRWAAGHRVPSETELMSLYGVSKMTASRAMQEVRSRGAIVSVHGVGCFVKGTDPVPDTIFRSASGRNCDIADEGQVRILRLDVDGASPEVADRLGVRLGDPILYLLAVRPGESSWSQIEETSVRCDCAPDFLKQDFCHGTALQYLQGILPQGEVRAEISALMPSSWHRRIGGFPSDQPCIQLQQELRMRGQAVLLGRLIGRSYRFANI</sequence>
<dbReference type="InterPro" id="IPR000524">
    <property type="entry name" value="Tscrpt_reg_HTH_GntR"/>
</dbReference>
<dbReference type="SUPFAM" id="SSF64288">
    <property type="entry name" value="Chorismate lyase-like"/>
    <property type="match status" value="1"/>
</dbReference>
<dbReference type="GO" id="GO:0003677">
    <property type="term" value="F:DNA binding"/>
    <property type="evidence" value="ECO:0007669"/>
    <property type="project" value="UniProtKB-KW"/>
</dbReference>
<evidence type="ECO:0000313" key="5">
    <source>
        <dbReference type="EMBL" id="SCB37955.1"/>
    </source>
</evidence>
<keyword evidence="3" id="KW-0804">Transcription</keyword>
<keyword evidence="2" id="KW-0238">DNA-binding</keyword>
<dbReference type="Gene3D" id="3.40.1410.10">
    <property type="entry name" value="Chorismate lyase-like"/>
    <property type="match status" value="1"/>
</dbReference>
<dbReference type="PROSITE" id="PS50949">
    <property type="entry name" value="HTH_GNTR"/>
    <property type="match status" value="1"/>
</dbReference>
<organism evidence="5 6">
    <name type="scientific">Rhizobium lusitanum</name>
    <dbReference type="NCBI Taxonomy" id="293958"/>
    <lineage>
        <taxon>Bacteria</taxon>
        <taxon>Pseudomonadati</taxon>
        <taxon>Pseudomonadota</taxon>
        <taxon>Alphaproteobacteria</taxon>
        <taxon>Hyphomicrobiales</taxon>
        <taxon>Rhizobiaceae</taxon>
        <taxon>Rhizobium/Agrobacterium group</taxon>
        <taxon>Rhizobium</taxon>
    </lineage>
</organism>
<evidence type="ECO:0000259" key="4">
    <source>
        <dbReference type="PROSITE" id="PS50949"/>
    </source>
</evidence>
<dbReference type="AlphaFoldDB" id="A0A1C3WDI8"/>
<dbReference type="Pfam" id="PF07702">
    <property type="entry name" value="UTRA"/>
    <property type="match status" value="1"/>
</dbReference>
<dbReference type="EMBL" id="FMAF01000010">
    <property type="protein sequence ID" value="SCB37955.1"/>
    <property type="molecule type" value="Genomic_DNA"/>
</dbReference>
<evidence type="ECO:0000256" key="2">
    <source>
        <dbReference type="ARBA" id="ARBA00023125"/>
    </source>
</evidence>
<dbReference type="InterPro" id="IPR036390">
    <property type="entry name" value="WH_DNA-bd_sf"/>
</dbReference>
<proteinExistence type="predicted"/>
<reference evidence="5 6" key="1">
    <citation type="submission" date="2016-08" db="EMBL/GenBank/DDBJ databases">
        <authorList>
            <person name="Seilhamer J.J."/>
        </authorList>
    </citation>
    <scope>NUCLEOTIDE SEQUENCE [LARGE SCALE GENOMIC DNA]</scope>
    <source>
        <strain evidence="5 6">P1-7</strain>
    </source>
</reference>
<dbReference type="InterPro" id="IPR011663">
    <property type="entry name" value="UTRA"/>
</dbReference>
<dbReference type="GO" id="GO:0003700">
    <property type="term" value="F:DNA-binding transcription factor activity"/>
    <property type="evidence" value="ECO:0007669"/>
    <property type="project" value="InterPro"/>
</dbReference>
<dbReference type="Gene3D" id="1.10.10.10">
    <property type="entry name" value="Winged helix-like DNA-binding domain superfamily/Winged helix DNA-binding domain"/>
    <property type="match status" value="1"/>
</dbReference>
<dbReference type="RefSeq" id="WP_092574726.1">
    <property type="nucleotide sequence ID" value="NZ_FMAF01000010.1"/>
</dbReference>
<evidence type="ECO:0000256" key="3">
    <source>
        <dbReference type="ARBA" id="ARBA00023163"/>
    </source>
</evidence>
<dbReference type="PANTHER" id="PTHR44846:SF16">
    <property type="entry name" value="TRANSCRIPTIONAL REGULATOR PHNF-RELATED"/>
    <property type="match status" value="1"/>
</dbReference>
<name>A0A1C3WDI8_9HYPH</name>
<gene>
    <name evidence="5" type="ORF">GA0061101_110105</name>
</gene>
<accession>A0A1C3WDI8</accession>
<dbReference type="Proteomes" id="UP000199205">
    <property type="component" value="Unassembled WGS sequence"/>
</dbReference>
<dbReference type="SMART" id="SM00345">
    <property type="entry name" value="HTH_GNTR"/>
    <property type="match status" value="1"/>
</dbReference>
<keyword evidence="1" id="KW-0805">Transcription regulation</keyword>
<dbReference type="OrthoDB" id="9808698at2"/>
<protein>
    <submittedName>
        <fullName evidence="5">GntR family transcriptional regulator, histidine utilization repressor</fullName>
    </submittedName>
</protein>